<name>A0A1X0NQK8_9TRYP</name>
<accession>A0A1X0NQK8</accession>
<dbReference type="AlphaFoldDB" id="A0A1X0NQK8"/>
<dbReference type="STRING" id="67003.A0A1X0NQK8"/>
<evidence type="ECO:0000313" key="1">
    <source>
        <dbReference type="EMBL" id="ORC87005.1"/>
    </source>
</evidence>
<dbReference type="VEuPathDB" id="TriTrypDB:TM35_000241550"/>
<comment type="caution">
    <text evidence="1">The sequence shown here is derived from an EMBL/GenBank/DDBJ whole genome shotgun (WGS) entry which is preliminary data.</text>
</comment>
<proteinExistence type="predicted"/>
<keyword evidence="2" id="KW-1185">Reference proteome</keyword>
<evidence type="ECO:0000313" key="2">
    <source>
        <dbReference type="Proteomes" id="UP000192257"/>
    </source>
</evidence>
<dbReference type="InterPro" id="IPR050792">
    <property type="entry name" value="ADP-ribosylglycohydrolase"/>
</dbReference>
<organism evidence="1 2">
    <name type="scientific">Trypanosoma theileri</name>
    <dbReference type="NCBI Taxonomy" id="67003"/>
    <lineage>
        <taxon>Eukaryota</taxon>
        <taxon>Discoba</taxon>
        <taxon>Euglenozoa</taxon>
        <taxon>Kinetoplastea</taxon>
        <taxon>Metakinetoplastina</taxon>
        <taxon>Trypanosomatida</taxon>
        <taxon>Trypanosomatidae</taxon>
        <taxon>Trypanosoma</taxon>
    </lineage>
</organism>
<dbReference type="SUPFAM" id="SSF101478">
    <property type="entry name" value="ADP-ribosylglycohydrolase"/>
    <property type="match status" value="1"/>
</dbReference>
<dbReference type="InterPro" id="IPR036705">
    <property type="entry name" value="Ribosyl_crysJ1_sf"/>
</dbReference>
<gene>
    <name evidence="1" type="ORF">TM35_000241550</name>
</gene>
<dbReference type="RefSeq" id="XP_028881071.1">
    <property type="nucleotide sequence ID" value="XM_029027567.1"/>
</dbReference>
<sequence>MVATLHHNPIPRTSNFYENSFKQLSDIQQKQTGLIIGAAVADAAARALDGLTAEEISAYAADFPADIKHGEEESIVFAQLTESSPHNRRFSGPLRHHSYTCLLMLQLLGVMASSRGEFSVRYVKNDWVSAARAHPSCFAAEHASLLHVLGVLLPLPVIYPWADDTTLREYAAQFVDFLTEPPEEEEEVNLSETRITTRKGVEAYTFSSLGVALRCLQSNPNPYRNAAFMAVPGTADVFPDDIAQLSSSHAKEKIPLLSVSASANHSLPAIAADTMARMQIKNNTTPINISDHCRSHIHSTPRFPLRPLTQDVSVVRESFIVAKKARSFSDGVKAAIRLGGPVSQRSLIVGALLGAQFGVRRIPTAWLSATHNYGPLVTMAMEVAQWSWNPPHH</sequence>
<dbReference type="Proteomes" id="UP000192257">
    <property type="component" value="Unassembled WGS sequence"/>
</dbReference>
<protein>
    <recommendedName>
        <fullName evidence="3">ADP-ribosylglycohydrolase</fullName>
    </recommendedName>
</protein>
<dbReference type="GeneID" id="39987347"/>
<dbReference type="EMBL" id="NBCO01000024">
    <property type="protein sequence ID" value="ORC87005.1"/>
    <property type="molecule type" value="Genomic_DNA"/>
</dbReference>
<reference evidence="1 2" key="1">
    <citation type="submission" date="2017-03" db="EMBL/GenBank/DDBJ databases">
        <title>An alternative strategy for trypanosome survival in the mammalian bloodstream revealed through genome and transcriptome analysis of the ubiquitous bovine parasite Trypanosoma (Megatrypanum) theileri.</title>
        <authorList>
            <person name="Kelly S."/>
            <person name="Ivens A."/>
            <person name="Mott A."/>
            <person name="O'Neill E."/>
            <person name="Emms D."/>
            <person name="Macleod O."/>
            <person name="Voorheis P."/>
            <person name="Matthews J."/>
            <person name="Matthews K."/>
            <person name="Carrington M."/>
        </authorList>
    </citation>
    <scope>NUCLEOTIDE SEQUENCE [LARGE SCALE GENOMIC DNA]</scope>
    <source>
        <strain evidence="1">Edinburgh</strain>
    </source>
</reference>
<evidence type="ECO:0008006" key="3">
    <source>
        <dbReference type="Google" id="ProtNLM"/>
    </source>
</evidence>
<dbReference type="OrthoDB" id="410104at2759"/>
<dbReference type="Gene3D" id="1.10.4080.10">
    <property type="entry name" value="ADP-ribosylation/Crystallin J1"/>
    <property type="match status" value="1"/>
</dbReference>
<dbReference type="PANTHER" id="PTHR16222">
    <property type="entry name" value="ADP-RIBOSYLGLYCOHYDROLASE"/>
    <property type="match status" value="1"/>
</dbReference>
<dbReference type="PANTHER" id="PTHR16222:SF17">
    <property type="entry name" value="SELENOPROTEIN J"/>
    <property type="match status" value="1"/>
</dbReference>